<feature type="region of interest" description="Disordered" evidence="1">
    <location>
        <begin position="23"/>
        <end position="109"/>
    </location>
</feature>
<keyword evidence="3" id="KW-1185">Reference proteome</keyword>
<dbReference type="Proteomes" id="UP001221898">
    <property type="component" value="Unassembled WGS sequence"/>
</dbReference>
<feature type="compositionally biased region" description="Polar residues" evidence="1">
    <location>
        <begin position="39"/>
        <end position="54"/>
    </location>
</feature>
<reference evidence="2" key="1">
    <citation type="journal article" date="2023" name="Science">
        <title>Genome structures resolve the early diversification of teleost fishes.</title>
        <authorList>
            <person name="Parey E."/>
            <person name="Louis A."/>
            <person name="Montfort J."/>
            <person name="Bouchez O."/>
            <person name="Roques C."/>
            <person name="Iampietro C."/>
            <person name="Lluch J."/>
            <person name="Castinel A."/>
            <person name="Donnadieu C."/>
            <person name="Desvignes T."/>
            <person name="Floi Bucao C."/>
            <person name="Jouanno E."/>
            <person name="Wen M."/>
            <person name="Mejri S."/>
            <person name="Dirks R."/>
            <person name="Jansen H."/>
            <person name="Henkel C."/>
            <person name="Chen W.J."/>
            <person name="Zahm M."/>
            <person name="Cabau C."/>
            <person name="Klopp C."/>
            <person name="Thompson A.W."/>
            <person name="Robinson-Rechavi M."/>
            <person name="Braasch I."/>
            <person name="Lecointre G."/>
            <person name="Bobe J."/>
            <person name="Postlethwait J.H."/>
            <person name="Berthelot C."/>
            <person name="Roest Crollius H."/>
            <person name="Guiguen Y."/>
        </authorList>
    </citation>
    <scope>NUCLEOTIDE SEQUENCE</scope>
    <source>
        <strain evidence="2">NC1722</strain>
    </source>
</reference>
<evidence type="ECO:0000313" key="2">
    <source>
        <dbReference type="EMBL" id="KAJ8404694.1"/>
    </source>
</evidence>
<dbReference type="AlphaFoldDB" id="A0AAD7SL90"/>
<name>A0AAD7SL90_9TELE</name>
<proteinExistence type="predicted"/>
<protein>
    <submittedName>
        <fullName evidence="2">Uncharacterized protein</fullName>
    </submittedName>
</protein>
<dbReference type="EMBL" id="JAINUG010000052">
    <property type="protein sequence ID" value="KAJ8404694.1"/>
    <property type="molecule type" value="Genomic_DNA"/>
</dbReference>
<accession>A0AAD7SL90</accession>
<gene>
    <name evidence="2" type="ORF">AAFF_G00335570</name>
</gene>
<evidence type="ECO:0000313" key="3">
    <source>
        <dbReference type="Proteomes" id="UP001221898"/>
    </source>
</evidence>
<organism evidence="2 3">
    <name type="scientific">Aldrovandia affinis</name>
    <dbReference type="NCBI Taxonomy" id="143900"/>
    <lineage>
        <taxon>Eukaryota</taxon>
        <taxon>Metazoa</taxon>
        <taxon>Chordata</taxon>
        <taxon>Craniata</taxon>
        <taxon>Vertebrata</taxon>
        <taxon>Euteleostomi</taxon>
        <taxon>Actinopterygii</taxon>
        <taxon>Neopterygii</taxon>
        <taxon>Teleostei</taxon>
        <taxon>Notacanthiformes</taxon>
        <taxon>Halosauridae</taxon>
        <taxon>Aldrovandia</taxon>
    </lineage>
</organism>
<evidence type="ECO:0000256" key="1">
    <source>
        <dbReference type="SAM" id="MobiDB-lite"/>
    </source>
</evidence>
<comment type="caution">
    <text evidence="2">The sequence shown here is derived from an EMBL/GenBank/DDBJ whole genome shotgun (WGS) entry which is preliminary data.</text>
</comment>
<sequence>MALLEKWTCSRRRVLTFATESCGNVPTDHRPPGGLGVTRATTRSAMSVAAQTNPRPGRHGDPFSMHPYSAGATAPVCPSPLLSRRPRLRNRTIRLDRDSAGRTGGFLNI</sequence>